<sequence>MADSIVVLTLLSVCVTWFFISEYQLISEMRHAKEEIKIARIAKEATDEYELKHSDINIIRENYRVNVNKHGVRVMSGSKLKLVINKK</sequence>
<accession>A0A0R1VUZ8</accession>
<gene>
    <name evidence="2" type="ORF">FD16_GL001885</name>
</gene>
<evidence type="ECO:0000313" key="2">
    <source>
        <dbReference type="EMBL" id="KRM09261.1"/>
    </source>
</evidence>
<feature type="transmembrane region" description="Helical" evidence="1">
    <location>
        <begin position="6"/>
        <end position="26"/>
    </location>
</feature>
<evidence type="ECO:0000313" key="3">
    <source>
        <dbReference type="Proteomes" id="UP000051820"/>
    </source>
</evidence>
<evidence type="ECO:0000256" key="1">
    <source>
        <dbReference type="SAM" id="Phobius"/>
    </source>
</evidence>
<proteinExistence type="predicted"/>
<organism evidence="2 3">
    <name type="scientific">Paucilactobacillus suebicus DSM 5007 = KCTC 3549</name>
    <dbReference type="NCBI Taxonomy" id="1423807"/>
    <lineage>
        <taxon>Bacteria</taxon>
        <taxon>Bacillati</taxon>
        <taxon>Bacillota</taxon>
        <taxon>Bacilli</taxon>
        <taxon>Lactobacillales</taxon>
        <taxon>Lactobacillaceae</taxon>
        <taxon>Paucilactobacillus</taxon>
    </lineage>
</organism>
<keyword evidence="3" id="KW-1185">Reference proteome</keyword>
<dbReference type="EMBL" id="AZGF01000048">
    <property type="protein sequence ID" value="KRM09261.1"/>
    <property type="molecule type" value="Genomic_DNA"/>
</dbReference>
<protein>
    <submittedName>
        <fullName evidence="2">Uncharacterized protein</fullName>
    </submittedName>
</protein>
<keyword evidence="1" id="KW-1133">Transmembrane helix</keyword>
<dbReference type="RefSeq" id="WP_056938564.1">
    <property type="nucleotide sequence ID" value="NZ_AZGF01000048.1"/>
</dbReference>
<dbReference type="AlphaFoldDB" id="A0A0R1VUZ8"/>
<keyword evidence="1" id="KW-0812">Transmembrane</keyword>
<dbReference type="STRING" id="1423807.FD16_GL001885"/>
<reference evidence="2 3" key="1">
    <citation type="journal article" date="2015" name="Genome Announc.">
        <title>Expanding the biotechnology potential of lactobacilli through comparative genomics of 213 strains and associated genera.</title>
        <authorList>
            <person name="Sun Z."/>
            <person name="Harris H.M."/>
            <person name="McCann A."/>
            <person name="Guo C."/>
            <person name="Argimon S."/>
            <person name="Zhang W."/>
            <person name="Yang X."/>
            <person name="Jeffery I.B."/>
            <person name="Cooney J.C."/>
            <person name="Kagawa T.F."/>
            <person name="Liu W."/>
            <person name="Song Y."/>
            <person name="Salvetti E."/>
            <person name="Wrobel A."/>
            <person name="Rasinkangas P."/>
            <person name="Parkhill J."/>
            <person name="Rea M.C."/>
            <person name="O'Sullivan O."/>
            <person name="Ritari J."/>
            <person name="Douillard F.P."/>
            <person name="Paul Ross R."/>
            <person name="Yang R."/>
            <person name="Briner A.E."/>
            <person name="Felis G.E."/>
            <person name="de Vos W.M."/>
            <person name="Barrangou R."/>
            <person name="Klaenhammer T.R."/>
            <person name="Caufield P.W."/>
            <person name="Cui Y."/>
            <person name="Zhang H."/>
            <person name="O'Toole P.W."/>
        </authorList>
    </citation>
    <scope>NUCLEOTIDE SEQUENCE [LARGE SCALE GENOMIC DNA]</scope>
    <source>
        <strain evidence="2 3">DSM 5007</strain>
    </source>
</reference>
<dbReference type="Proteomes" id="UP000051820">
    <property type="component" value="Unassembled WGS sequence"/>
</dbReference>
<comment type="caution">
    <text evidence="2">The sequence shown here is derived from an EMBL/GenBank/DDBJ whole genome shotgun (WGS) entry which is preliminary data.</text>
</comment>
<dbReference type="PATRIC" id="fig|1423807.3.peg.1934"/>
<name>A0A0R1VUZ8_9LACO</name>
<keyword evidence="1" id="KW-0472">Membrane</keyword>